<gene>
    <name evidence="4" type="ORF">CKY39_02535</name>
</gene>
<dbReference type="KEGG" id="vbo:CKY39_02535"/>
<comment type="similarity">
    <text evidence="3">Belongs to the class-III pyridoxal-phosphate-dependent aminotransferase family.</text>
</comment>
<dbReference type="InterPro" id="IPR005814">
    <property type="entry name" value="Aminotrans_3"/>
</dbReference>
<dbReference type="InterPro" id="IPR015424">
    <property type="entry name" value="PyrdxlP-dep_Trfase"/>
</dbReference>
<evidence type="ECO:0000256" key="2">
    <source>
        <dbReference type="ARBA" id="ARBA00022898"/>
    </source>
</evidence>
<accession>A0A286NSD4</accession>
<comment type="cofactor">
    <cofactor evidence="1">
        <name>pyridoxal 5'-phosphate</name>
        <dbReference type="ChEBI" id="CHEBI:597326"/>
    </cofactor>
</comment>
<keyword evidence="2 3" id="KW-0663">Pyridoxal phosphate</keyword>
<dbReference type="InterPro" id="IPR015421">
    <property type="entry name" value="PyrdxlP-dep_Trfase_major"/>
</dbReference>
<evidence type="ECO:0000256" key="3">
    <source>
        <dbReference type="RuleBase" id="RU003560"/>
    </source>
</evidence>
<keyword evidence="4" id="KW-0032">Aminotransferase</keyword>
<dbReference type="Gene3D" id="3.40.640.10">
    <property type="entry name" value="Type I PLP-dependent aspartate aminotransferase-like (Major domain)"/>
    <property type="match status" value="1"/>
</dbReference>
<dbReference type="PANTHER" id="PTHR43713">
    <property type="entry name" value="GLUTAMATE-1-SEMIALDEHYDE 2,1-AMINOMUTASE"/>
    <property type="match status" value="1"/>
</dbReference>
<keyword evidence="4" id="KW-0808">Transferase</keyword>
<dbReference type="InterPro" id="IPR015422">
    <property type="entry name" value="PyrdxlP-dep_Trfase_small"/>
</dbReference>
<protein>
    <submittedName>
        <fullName evidence="4">Aspartate aminotransferase family protein</fullName>
    </submittedName>
</protein>
<evidence type="ECO:0000313" key="5">
    <source>
        <dbReference type="Proteomes" id="UP000217154"/>
    </source>
</evidence>
<reference evidence="4 5" key="1">
    <citation type="submission" date="2017-09" db="EMBL/GenBank/DDBJ databases">
        <title>The diverse metabolic capabilities of V. boronicumulans make it an excellent choice for continued studies on novel biodegradation.</title>
        <authorList>
            <person name="Sun S."/>
        </authorList>
    </citation>
    <scope>NUCLEOTIDE SEQUENCE [LARGE SCALE GENOMIC DNA]</scope>
    <source>
        <strain evidence="4 5">J1</strain>
    </source>
</reference>
<dbReference type="SUPFAM" id="SSF53383">
    <property type="entry name" value="PLP-dependent transferases"/>
    <property type="match status" value="1"/>
</dbReference>
<organism evidence="4 5">
    <name type="scientific">Variovorax boronicumulans</name>
    <dbReference type="NCBI Taxonomy" id="436515"/>
    <lineage>
        <taxon>Bacteria</taxon>
        <taxon>Pseudomonadati</taxon>
        <taxon>Pseudomonadota</taxon>
        <taxon>Betaproteobacteria</taxon>
        <taxon>Burkholderiales</taxon>
        <taxon>Comamonadaceae</taxon>
        <taxon>Variovorax</taxon>
    </lineage>
</organism>
<dbReference type="EMBL" id="CP023284">
    <property type="protein sequence ID" value="ATA57554.1"/>
    <property type="molecule type" value="Genomic_DNA"/>
</dbReference>
<sequence length="463" mass="50360">MTPTFEPTVPRERVQALMQAEQARYARTHARSGERFAQGQQAWLYGAPSHWMRRWIGGWPLYVQDAQLPYGARFVDVDGNGYADFCLGDTGGMCGHGHPAVVEALARQARVGSSLMLPTDDAAWVGEELSRRFGLPYWNLTTSASDANRACIRLARMVTGRPRVLVFSGCYHGSVEEAHVELRDGAVAMRNDIHPNGFPHDQLSAVVEFNDVPALERALRAGDVACVLAEPAMTNYGMIAPAPGFHDALRRLTRETGTLLVIDETHTISSGPGGYTRQHGLEPDMFVIGKAIAGGIPAAAFGLSAETAERVWQVLPKLHPTKRQSAHAGFGGTLAGNALTVAVMRAVLSQVLTPEAFDRMLLLAQRLAEGVNASIAAAGLPWHATQVGARVETLFCADAPRNASDVRRTRDGELEALLHLYMMNRGVLITPFHNMMLCCPGTTEREVDEHNAAFAEFVRECKG</sequence>
<dbReference type="Proteomes" id="UP000217154">
    <property type="component" value="Chromosome"/>
</dbReference>
<evidence type="ECO:0000313" key="4">
    <source>
        <dbReference type="EMBL" id="ATA57554.1"/>
    </source>
</evidence>
<dbReference type="NCBIfam" id="NF005453">
    <property type="entry name" value="PRK07046.1"/>
    <property type="match status" value="1"/>
</dbReference>
<dbReference type="RefSeq" id="WP_095747409.1">
    <property type="nucleotide sequence ID" value="NZ_CP023284.1"/>
</dbReference>
<dbReference type="GO" id="GO:0030170">
    <property type="term" value="F:pyridoxal phosphate binding"/>
    <property type="evidence" value="ECO:0007669"/>
    <property type="project" value="InterPro"/>
</dbReference>
<evidence type="ECO:0000256" key="1">
    <source>
        <dbReference type="ARBA" id="ARBA00001933"/>
    </source>
</evidence>
<dbReference type="PANTHER" id="PTHR43713:SF3">
    <property type="entry name" value="GLUTAMATE-1-SEMIALDEHYDE 2,1-AMINOMUTASE 1, CHLOROPLASTIC-RELATED"/>
    <property type="match status" value="1"/>
</dbReference>
<proteinExistence type="inferred from homology"/>
<name>A0A286NSD4_9BURK</name>
<dbReference type="GO" id="GO:0008483">
    <property type="term" value="F:transaminase activity"/>
    <property type="evidence" value="ECO:0007669"/>
    <property type="project" value="UniProtKB-KW"/>
</dbReference>
<dbReference type="Gene3D" id="3.90.1150.10">
    <property type="entry name" value="Aspartate Aminotransferase, domain 1"/>
    <property type="match status" value="1"/>
</dbReference>
<dbReference type="Pfam" id="PF00202">
    <property type="entry name" value="Aminotran_3"/>
    <property type="match status" value="1"/>
</dbReference>
<dbReference type="AlphaFoldDB" id="A0A286NSD4"/>